<feature type="region of interest" description="Disordered" evidence="3">
    <location>
        <begin position="1"/>
        <end position="62"/>
    </location>
</feature>
<comment type="caution">
    <text evidence="5">The sequence shown here is derived from an EMBL/GenBank/DDBJ whole genome shotgun (WGS) entry which is preliminary data.</text>
</comment>
<name>A0A1V9ZRT3_9STRA</name>
<feature type="compositionally biased region" description="Low complexity" evidence="3">
    <location>
        <begin position="40"/>
        <end position="51"/>
    </location>
</feature>
<feature type="domain" description="Nuclear factor related to kappa-B-binding protein second winged helix" evidence="4">
    <location>
        <begin position="759"/>
        <end position="871"/>
    </location>
</feature>
<dbReference type="EMBL" id="JNBS01001698">
    <property type="protein sequence ID" value="OQS00490.1"/>
    <property type="molecule type" value="Genomic_DNA"/>
</dbReference>
<sequence length="876" mass="99301">MVTTRSGKSPTNATTPKKSPRKASPRAKSPKNVVSSTKNAVSPKKAAISPKKSAESLKKTAAAPVNHDDLELVHVIMLFRHGDRSPITPQVGKHLVMDDAEIKLWESKLPSQEKIESLGRIAKVVGMETHLPPPKDPRDGGEHPRGQLTQWGLDQMEEKGKKMREHYANFFKGISADDIYIRSTNVRRTIRSCQSLLHGLLPEFIPEEEEPKLHIRTANIVSLEPTFTQAEYGTMLARYKDKSIAHTLPPIPEHIGDTEDLDKQIRDVIGIDEDSHICYTSLREVLVCRNAHDVPFPNNMSKELYNRIVDYNTWEFHTLFGNPKDCHKGFNRGIREIAELIQRVIKESKHHKLTLLAVHDSTLIAFWNAFQLIIGNVFPQYSSTTVVEIYKKPSTNEFYVQVNFDGERMIPFKGQDGTMTSYSHVEKVIDEFFSSVQEDKEPPAKKQKSVTALIDGSIPVNLLASLPPDTWIRLSPAERASLMSTLPKLGGWWGFSAEDAAAENLRQLFLGVNFDFGNPLRRFRFPNAARTARINAERQIFENEMRQYTTSLTASILYHREQYLQVALTQDEVALAPRNLPPTAHQDIAEEAQNSSYFLAIRNALLSSPVALTVDQVFERLDSKWHLKIEADQVSMTPLMYLESALTFLSEPIPKGFADENIWSSPFVHQDRGTRTFSWINHSHTLMDDVRLQQLQQIFTSPFTEEDASMAPLKPMLAIAESHLTQTKPVLDKNVDDYKEPQFKLKMSEKTLNSCYFSKELYQAQDRQRYQQPTLPFMYYNPELQFQSTVGPLLPLGRFNDAALLTFVPELLPPQSVGLANITRDALARLPYRRGTRADIVHLVLLSIYLSPAASIDDVEVAVTRELDLLSNMCHP</sequence>
<dbReference type="InterPro" id="IPR033379">
    <property type="entry name" value="Acid_Pase_AS"/>
</dbReference>
<keyword evidence="6" id="KW-1185">Reference proteome</keyword>
<evidence type="ECO:0000259" key="4">
    <source>
        <dbReference type="Pfam" id="PF25793"/>
    </source>
</evidence>
<evidence type="ECO:0000256" key="1">
    <source>
        <dbReference type="ARBA" id="ARBA00005375"/>
    </source>
</evidence>
<dbReference type="STRING" id="74557.A0A1V9ZRT3"/>
<dbReference type="PANTHER" id="PTHR11567">
    <property type="entry name" value="ACID PHOSPHATASE-RELATED"/>
    <property type="match status" value="1"/>
</dbReference>
<dbReference type="Gene3D" id="3.40.50.1240">
    <property type="entry name" value="Phosphoglycerate mutase-like"/>
    <property type="match status" value="1"/>
</dbReference>
<evidence type="ECO:0000313" key="6">
    <source>
        <dbReference type="Proteomes" id="UP000243217"/>
    </source>
</evidence>
<dbReference type="GO" id="GO:0016791">
    <property type="term" value="F:phosphatase activity"/>
    <property type="evidence" value="ECO:0007669"/>
    <property type="project" value="TreeGrafter"/>
</dbReference>
<dbReference type="Pfam" id="PF25793">
    <property type="entry name" value="WHD_2nd_NFRKB"/>
    <property type="match status" value="1"/>
</dbReference>
<dbReference type="SUPFAM" id="SSF53254">
    <property type="entry name" value="Phosphoglycerate mutase-like"/>
    <property type="match status" value="1"/>
</dbReference>
<protein>
    <submittedName>
        <fullName evidence="5">Histidine acid phosphatase</fullName>
    </submittedName>
</protein>
<dbReference type="Proteomes" id="UP000243217">
    <property type="component" value="Unassembled WGS sequence"/>
</dbReference>
<dbReference type="InterPro" id="IPR057748">
    <property type="entry name" value="NFRKB_WH_2"/>
</dbReference>
<organism evidence="5 6">
    <name type="scientific">Thraustotheca clavata</name>
    <dbReference type="NCBI Taxonomy" id="74557"/>
    <lineage>
        <taxon>Eukaryota</taxon>
        <taxon>Sar</taxon>
        <taxon>Stramenopiles</taxon>
        <taxon>Oomycota</taxon>
        <taxon>Saprolegniomycetes</taxon>
        <taxon>Saprolegniales</taxon>
        <taxon>Achlyaceae</taxon>
        <taxon>Thraustotheca</taxon>
    </lineage>
</organism>
<evidence type="ECO:0000313" key="5">
    <source>
        <dbReference type="EMBL" id="OQS00490.1"/>
    </source>
</evidence>
<dbReference type="InterPro" id="IPR029033">
    <property type="entry name" value="His_PPase_superfam"/>
</dbReference>
<gene>
    <name evidence="5" type="ORF">THRCLA_05940</name>
</gene>
<evidence type="ECO:0000256" key="2">
    <source>
        <dbReference type="ARBA" id="ARBA00022801"/>
    </source>
</evidence>
<dbReference type="Pfam" id="PF00328">
    <property type="entry name" value="His_Phos_2"/>
    <property type="match status" value="1"/>
</dbReference>
<feature type="compositionally biased region" description="Polar residues" evidence="3">
    <location>
        <begin position="1"/>
        <end position="17"/>
    </location>
</feature>
<keyword evidence="2" id="KW-0378">Hydrolase</keyword>
<comment type="similarity">
    <text evidence="1">Belongs to the histidine acid phosphatase family.</text>
</comment>
<dbReference type="InterPro" id="IPR000560">
    <property type="entry name" value="His_Pase_clade-2"/>
</dbReference>
<dbReference type="AlphaFoldDB" id="A0A1V9ZRT3"/>
<feature type="compositionally biased region" description="Basic residues" evidence="3">
    <location>
        <begin position="18"/>
        <end position="29"/>
    </location>
</feature>
<reference evidence="5 6" key="1">
    <citation type="journal article" date="2014" name="Genome Biol. Evol.">
        <title>The secreted proteins of Achlya hypogyna and Thraustotheca clavata identify the ancestral oomycete secretome and reveal gene acquisitions by horizontal gene transfer.</title>
        <authorList>
            <person name="Misner I."/>
            <person name="Blouin N."/>
            <person name="Leonard G."/>
            <person name="Richards T.A."/>
            <person name="Lane C.E."/>
        </authorList>
    </citation>
    <scope>NUCLEOTIDE SEQUENCE [LARGE SCALE GENOMIC DNA]</scope>
    <source>
        <strain evidence="5 6">ATCC 34112</strain>
    </source>
</reference>
<dbReference type="PROSITE" id="PS00616">
    <property type="entry name" value="HIS_ACID_PHOSPHAT_1"/>
    <property type="match status" value="1"/>
</dbReference>
<dbReference type="CDD" id="cd07061">
    <property type="entry name" value="HP_HAP_like"/>
    <property type="match status" value="1"/>
</dbReference>
<evidence type="ECO:0000256" key="3">
    <source>
        <dbReference type="SAM" id="MobiDB-lite"/>
    </source>
</evidence>
<dbReference type="InterPro" id="IPR050645">
    <property type="entry name" value="Histidine_acid_phosphatase"/>
</dbReference>
<feature type="non-terminal residue" evidence="5">
    <location>
        <position position="876"/>
    </location>
</feature>
<accession>A0A1V9ZRT3</accession>
<proteinExistence type="inferred from homology"/>
<dbReference type="OrthoDB" id="10257284at2759"/>
<dbReference type="PANTHER" id="PTHR11567:SF110">
    <property type="entry name" value="2-PHOSPHOXYLOSE PHOSPHATASE 1"/>
    <property type="match status" value="1"/>
</dbReference>